<accession>A0A916U9K7</accession>
<proteinExistence type="predicted"/>
<gene>
    <name evidence="1" type="ORF">GCM10010994_24190</name>
</gene>
<reference evidence="1" key="1">
    <citation type="journal article" date="2014" name="Int. J. Syst. Evol. Microbiol.">
        <title>Complete genome sequence of Corynebacterium casei LMG S-19264T (=DSM 44701T), isolated from a smear-ripened cheese.</title>
        <authorList>
            <consortium name="US DOE Joint Genome Institute (JGI-PGF)"/>
            <person name="Walter F."/>
            <person name="Albersmeier A."/>
            <person name="Kalinowski J."/>
            <person name="Ruckert C."/>
        </authorList>
    </citation>
    <scope>NUCLEOTIDE SEQUENCE</scope>
    <source>
        <strain evidence="1">CGMCC 1.12919</strain>
    </source>
</reference>
<keyword evidence="2" id="KW-1185">Reference proteome</keyword>
<name>A0A916U9K7_9HYPH</name>
<dbReference type="AlphaFoldDB" id="A0A916U9K7"/>
<dbReference type="RefSeq" id="WP_188609419.1">
    <property type="nucleotide sequence ID" value="NZ_BMGG01000004.1"/>
</dbReference>
<sequence>MERSFVVPMGLGLRLLFVVLALVGAVDGFVCLQFPQQLPQLTAVEGGPGGDRSFMLLAAALADDDDHQHLALGPSGKAIAPAAASRVERAAASAAGETSAVEAIHVAYRIQTLGPRGPPRHL</sequence>
<dbReference type="Proteomes" id="UP000637002">
    <property type="component" value="Unassembled WGS sequence"/>
</dbReference>
<protein>
    <submittedName>
        <fullName evidence="1">Uncharacterized protein</fullName>
    </submittedName>
</protein>
<comment type="caution">
    <text evidence="1">The sequence shown here is derived from an EMBL/GenBank/DDBJ whole genome shotgun (WGS) entry which is preliminary data.</text>
</comment>
<reference evidence="1" key="2">
    <citation type="submission" date="2020-09" db="EMBL/GenBank/DDBJ databases">
        <authorList>
            <person name="Sun Q."/>
            <person name="Zhou Y."/>
        </authorList>
    </citation>
    <scope>NUCLEOTIDE SEQUENCE</scope>
    <source>
        <strain evidence="1">CGMCC 1.12919</strain>
    </source>
</reference>
<evidence type="ECO:0000313" key="2">
    <source>
        <dbReference type="Proteomes" id="UP000637002"/>
    </source>
</evidence>
<evidence type="ECO:0000313" key="1">
    <source>
        <dbReference type="EMBL" id="GGC64783.1"/>
    </source>
</evidence>
<dbReference type="EMBL" id="BMGG01000004">
    <property type="protein sequence ID" value="GGC64783.1"/>
    <property type="molecule type" value="Genomic_DNA"/>
</dbReference>
<organism evidence="1 2">
    <name type="scientific">Chelatococcus reniformis</name>
    <dbReference type="NCBI Taxonomy" id="1494448"/>
    <lineage>
        <taxon>Bacteria</taxon>
        <taxon>Pseudomonadati</taxon>
        <taxon>Pseudomonadota</taxon>
        <taxon>Alphaproteobacteria</taxon>
        <taxon>Hyphomicrobiales</taxon>
        <taxon>Chelatococcaceae</taxon>
        <taxon>Chelatococcus</taxon>
    </lineage>
</organism>